<sequence length="399" mass="44106">MAGDRWEGWPSSRDGGIDFLQQEYVEWACGAIRLPGEIGEAIMRGAAVIRQSEDLSQLAREFHRELFIDKTAPGETNKRLLASGPQSGIVAAVVYLGALPQMRDGYESKRIPKRVLVDTLDDMAIWMRHYRNRNGEWGLGQVSWLIHHVTGKLFRLGRLQFAFTSYNKPFKAFRHRVSGRVAVLCDSGARYRADGQADGTNGIFDDGAGWTTVLDYDGTAYIGHPVTSKGAVSLSRVSLPVGDWELVLEKGDPVLDVHIPEGGKMTHELCRDSYGQAVAFTAEHFPEMPFKAFVCSSWLLAPQFPLLLPAEANIVRFQRDYYATPVKSDEDQTLERVFGFGTKLADLPGLPRETSLQRIVYDHLASGGHIHGAAGFLLKDDWNVGTTIAPETDPTVGGT</sequence>
<dbReference type="InterPro" id="IPR041273">
    <property type="entry name" value="NAT_N"/>
</dbReference>
<organism evidence="3 4">
    <name type="scientific">Paenibacillus hemerocallicola</name>
    <dbReference type="NCBI Taxonomy" id="1172614"/>
    <lineage>
        <taxon>Bacteria</taxon>
        <taxon>Bacillati</taxon>
        <taxon>Bacillota</taxon>
        <taxon>Bacilli</taxon>
        <taxon>Bacillales</taxon>
        <taxon>Paenibacillaceae</taxon>
        <taxon>Paenibacillus</taxon>
    </lineage>
</organism>
<evidence type="ECO:0008006" key="5">
    <source>
        <dbReference type="Google" id="ProtNLM"/>
    </source>
</evidence>
<evidence type="ECO:0000313" key="4">
    <source>
        <dbReference type="Proteomes" id="UP000307943"/>
    </source>
</evidence>
<feature type="domain" description="N-acyltransferase N-terminal" evidence="1">
    <location>
        <begin position="28"/>
        <end position="151"/>
    </location>
</feature>
<comment type="caution">
    <text evidence="3">The sequence shown here is derived from an EMBL/GenBank/DDBJ whole genome shotgun (WGS) entry which is preliminary data.</text>
</comment>
<proteinExistence type="predicted"/>
<dbReference type="EMBL" id="VDCQ01000008">
    <property type="protein sequence ID" value="TNJ66827.1"/>
    <property type="molecule type" value="Genomic_DNA"/>
</dbReference>
<reference evidence="3 4" key="1">
    <citation type="submission" date="2019-05" db="EMBL/GenBank/DDBJ databases">
        <title>We sequenced the genome of Paenibacillus hemerocallicola KCTC 33185 for further insight into its adaptation and study the phylogeny of Paenibacillus.</title>
        <authorList>
            <person name="Narsing Rao M.P."/>
        </authorList>
    </citation>
    <scope>NUCLEOTIDE SEQUENCE [LARGE SCALE GENOMIC DNA]</scope>
    <source>
        <strain evidence="3 4">KCTC 33185</strain>
    </source>
</reference>
<dbReference type="Pfam" id="PF18164">
    <property type="entry name" value="GNAT_C"/>
    <property type="match status" value="1"/>
</dbReference>
<dbReference type="Gene3D" id="3.40.630.120">
    <property type="match status" value="1"/>
</dbReference>
<keyword evidence="4" id="KW-1185">Reference proteome</keyword>
<dbReference type="AlphaFoldDB" id="A0A5C4TE81"/>
<protein>
    <recommendedName>
        <fullName evidence="5">DUF5596 domain-containing protein</fullName>
    </recommendedName>
</protein>
<evidence type="ECO:0000313" key="3">
    <source>
        <dbReference type="EMBL" id="TNJ66827.1"/>
    </source>
</evidence>
<name>A0A5C4TE81_9BACL</name>
<evidence type="ECO:0000259" key="1">
    <source>
        <dbReference type="Pfam" id="PF18082"/>
    </source>
</evidence>
<dbReference type="InterPro" id="IPR041644">
    <property type="entry name" value="GNAT_C"/>
</dbReference>
<dbReference type="Proteomes" id="UP000307943">
    <property type="component" value="Unassembled WGS sequence"/>
</dbReference>
<gene>
    <name evidence="3" type="ORF">FE784_08085</name>
</gene>
<dbReference type="RefSeq" id="WP_139601632.1">
    <property type="nucleotide sequence ID" value="NZ_VDCQ01000008.1"/>
</dbReference>
<feature type="domain" description="GNAT-like C-terminal" evidence="2">
    <location>
        <begin position="153"/>
        <end position="377"/>
    </location>
</feature>
<evidence type="ECO:0000259" key="2">
    <source>
        <dbReference type="Pfam" id="PF18164"/>
    </source>
</evidence>
<accession>A0A5C4TE81</accession>
<dbReference type="Pfam" id="PF18082">
    <property type="entry name" value="NAT_N"/>
    <property type="match status" value="1"/>
</dbReference>
<dbReference type="OrthoDB" id="2139859at2"/>